<gene>
    <name evidence="1" type="ORF">E5329_12945</name>
</gene>
<dbReference type="Proteomes" id="UP000304953">
    <property type="component" value="Unassembled WGS sequence"/>
</dbReference>
<proteinExistence type="predicted"/>
<evidence type="ECO:0000313" key="2">
    <source>
        <dbReference type="Proteomes" id="UP000304953"/>
    </source>
</evidence>
<dbReference type="EMBL" id="SRYA01000023">
    <property type="protein sequence ID" value="TGY95879.1"/>
    <property type="molecule type" value="Genomic_DNA"/>
</dbReference>
<reference evidence="1" key="1">
    <citation type="submission" date="2019-04" db="EMBL/GenBank/DDBJ databases">
        <title>Microbes associate with the intestines of laboratory mice.</title>
        <authorList>
            <person name="Navarre W."/>
            <person name="Wong E."/>
            <person name="Huang K."/>
            <person name="Tropini C."/>
            <person name="Ng K."/>
            <person name="Yu B."/>
        </authorList>
    </citation>
    <scope>NUCLEOTIDE SEQUENCE</scope>
    <source>
        <strain evidence="1">NM01_1-7b</strain>
    </source>
</reference>
<accession>A0AC61RVY4</accession>
<keyword evidence="2" id="KW-1185">Reference proteome</keyword>
<sequence length="206" mass="22821">MENYLSAGSSFIRRQYAPHLLLALLVLLMSGFFISYRNLDAGQAAKVMEMYAAFGGILLLTPLFLPEQNREIWLLKRSKAMPLWKLYLLRLLLAMMLLAAWVTLFLVRMQQGGSQFAWGKLWVGSFSEILFLGAIGFFVSGITNQVVLGYMASVIYFIANIGAAKHLGKFALFQMMKGSYEFAAVMMGAAAVLGAGAILLREKAGR</sequence>
<evidence type="ECO:0000313" key="1">
    <source>
        <dbReference type="EMBL" id="TGY95879.1"/>
    </source>
</evidence>
<comment type="caution">
    <text evidence="1">The sequence shown here is derived from an EMBL/GenBank/DDBJ whole genome shotgun (WGS) entry which is preliminary data.</text>
</comment>
<organism evidence="1 2">
    <name type="scientific">Petralouisia muris</name>
    <dbReference type="NCBI Taxonomy" id="3032872"/>
    <lineage>
        <taxon>Bacteria</taxon>
        <taxon>Bacillati</taxon>
        <taxon>Bacillota</taxon>
        <taxon>Clostridia</taxon>
        <taxon>Lachnospirales</taxon>
        <taxon>Lachnospiraceae</taxon>
        <taxon>Petralouisia</taxon>
    </lineage>
</organism>
<protein>
    <submittedName>
        <fullName evidence="1">Uncharacterized protein</fullName>
    </submittedName>
</protein>
<name>A0AC61RVY4_9FIRM</name>